<dbReference type="Pfam" id="PF18348">
    <property type="entry name" value="SH3_16"/>
    <property type="match status" value="1"/>
</dbReference>
<dbReference type="AlphaFoldDB" id="A0A6L7GBY7"/>
<feature type="domain" description="Bacterial dipeptidyl-peptidase SH3" evidence="1">
    <location>
        <begin position="66"/>
        <end position="115"/>
    </location>
</feature>
<evidence type="ECO:0000313" key="3">
    <source>
        <dbReference type="Proteomes" id="UP000473531"/>
    </source>
</evidence>
<dbReference type="InterPro" id="IPR041382">
    <property type="entry name" value="SH3_16"/>
</dbReference>
<name>A0A6L7GBY7_9SPHN</name>
<keyword evidence="3" id="KW-1185">Reference proteome</keyword>
<reference evidence="2 3" key="1">
    <citation type="submission" date="2019-12" db="EMBL/GenBank/DDBJ databases">
        <title>Genomic-based taxomic classification of the family Erythrobacteraceae.</title>
        <authorList>
            <person name="Xu L."/>
        </authorList>
    </citation>
    <scope>NUCLEOTIDE SEQUENCE [LARGE SCALE GENOMIC DNA]</scope>
    <source>
        <strain evidence="2 3">KCTC 52259</strain>
    </source>
</reference>
<dbReference type="OrthoDB" id="9813368at2"/>
<dbReference type="Proteomes" id="UP000473531">
    <property type="component" value="Unassembled WGS sequence"/>
</dbReference>
<dbReference type="RefSeq" id="WP_160599653.1">
    <property type="nucleotide sequence ID" value="NZ_WTYU01000001.1"/>
</dbReference>
<protein>
    <recommendedName>
        <fullName evidence="1">Bacterial dipeptidyl-peptidase SH3 domain-containing protein</fullName>
    </recommendedName>
</protein>
<gene>
    <name evidence="2" type="ORF">GRI44_01650</name>
</gene>
<dbReference type="EMBL" id="WTYU01000001">
    <property type="protein sequence ID" value="MXP13459.1"/>
    <property type="molecule type" value="Genomic_DNA"/>
</dbReference>
<comment type="caution">
    <text evidence="2">The sequence shown here is derived from an EMBL/GenBank/DDBJ whole genome shotgun (WGS) entry which is preliminary data.</text>
</comment>
<organism evidence="2 3">
    <name type="scientific">Allopontixanthobacter confluentis</name>
    <dbReference type="NCBI Taxonomy" id="1849021"/>
    <lineage>
        <taxon>Bacteria</taxon>
        <taxon>Pseudomonadati</taxon>
        <taxon>Pseudomonadota</taxon>
        <taxon>Alphaproteobacteria</taxon>
        <taxon>Sphingomonadales</taxon>
        <taxon>Erythrobacteraceae</taxon>
        <taxon>Allopontixanthobacter</taxon>
    </lineage>
</organism>
<accession>A0A6L7GBY7</accession>
<evidence type="ECO:0000313" key="2">
    <source>
        <dbReference type="EMBL" id="MXP13459.1"/>
    </source>
</evidence>
<evidence type="ECO:0000259" key="1">
    <source>
        <dbReference type="Pfam" id="PF18348"/>
    </source>
</evidence>
<proteinExistence type="predicted"/>
<sequence length="120" mass="12448">MNKAGTYELPEGLLALDGPVVRPKPGTLPIRGDLAHIALADKFLVAHYVVPQTRPIGGADVELKLAPRDDAETVTTLAAGSYFEVMDFTGTGAAAWAWGCCGPDGPTGYVPASTLAAPQQ</sequence>